<gene>
    <name evidence="2" type="ORF">ACFOM8_15535</name>
</gene>
<evidence type="ECO:0000313" key="3">
    <source>
        <dbReference type="Proteomes" id="UP001595539"/>
    </source>
</evidence>
<protein>
    <submittedName>
        <fullName evidence="2">Uncharacterized protein</fullName>
    </submittedName>
</protein>
<evidence type="ECO:0000256" key="1">
    <source>
        <dbReference type="SAM" id="Phobius"/>
    </source>
</evidence>
<reference evidence="3" key="1">
    <citation type="journal article" date="2019" name="Int. J. Syst. Evol. Microbiol.">
        <title>The Global Catalogue of Microorganisms (GCM) 10K type strain sequencing project: providing services to taxonomists for standard genome sequencing and annotation.</title>
        <authorList>
            <consortium name="The Broad Institute Genomics Platform"/>
            <consortium name="The Broad Institute Genome Sequencing Center for Infectious Disease"/>
            <person name="Wu L."/>
            <person name="Ma J."/>
        </authorList>
    </citation>
    <scope>NUCLEOTIDE SEQUENCE [LARGE SCALE GENOMIC DNA]</scope>
    <source>
        <strain evidence="3">KCTC 42473</strain>
    </source>
</reference>
<dbReference type="RefSeq" id="WP_377762897.1">
    <property type="nucleotide sequence ID" value="NZ_JBHRXY010000015.1"/>
</dbReference>
<dbReference type="Proteomes" id="UP001595539">
    <property type="component" value="Unassembled WGS sequence"/>
</dbReference>
<dbReference type="EMBL" id="JBHRXY010000015">
    <property type="protein sequence ID" value="MFC3630856.1"/>
    <property type="molecule type" value="Genomic_DNA"/>
</dbReference>
<organism evidence="2 3">
    <name type="scientific">Paracoccus angustae</name>
    <dbReference type="NCBI Taxonomy" id="1671480"/>
    <lineage>
        <taxon>Bacteria</taxon>
        <taxon>Pseudomonadati</taxon>
        <taxon>Pseudomonadota</taxon>
        <taxon>Alphaproteobacteria</taxon>
        <taxon>Rhodobacterales</taxon>
        <taxon>Paracoccaceae</taxon>
        <taxon>Paracoccus</taxon>
    </lineage>
</organism>
<proteinExistence type="predicted"/>
<keyword evidence="1" id="KW-0472">Membrane</keyword>
<comment type="caution">
    <text evidence="2">The sequence shown here is derived from an EMBL/GenBank/DDBJ whole genome shotgun (WGS) entry which is preliminary data.</text>
</comment>
<feature type="transmembrane region" description="Helical" evidence="1">
    <location>
        <begin position="12"/>
        <end position="33"/>
    </location>
</feature>
<evidence type="ECO:0000313" key="2">
    <source>
        <dbReference type="EMBL" id="MFC3630856.1"/>
    </source>
</evidence>
<name>A0ABV7U6Y5_9RHOB</name>
<accession>A0ABV7U6Y5</accession>
<keyword evidence="3" id="KW-1185">Reference proteome</keyword>
<keyword evidence="1" id="KW-1133">Transmembrane helix</keyword>
<keyword evidence="1" id="KW-0812">Transmembrane</keyword>
<sequence length="56" mass="6054">MTGREPKPGPRRLGRAGVAVVIILVAIALVLFVGRNLWHATEVQDDPPEVEAGQRP</sequence>